<evidence type="ECO:0000259" key="3">
    <source>
        <dbReference type="Pfam" id="PF12770"/>
    </source>
</evidence>
<feature type="repeat" description="TPR" evidence="1">
    <location>
        <begin position="248"/>
        <end position="281"/>
    </location>
</feature>
<gene>
    <name evidence="4" type="ORF">A19Y_3447</name>
</gene>
<dbReference type="PROSITE" id="PS50005">
    <property type="entry name" value="TPR"/>
    <property type="match status" value="6"/>
</dbReference>
<keyword evidence="1" id="KW-0802">TPR repeat</keyword>
<dbReference type="Pfam" id="PF12770">
    <property type="entry name" value="CHAT"/>
    <property type="match status" value="1"/>
</dbReference>
<dbReference type="PROSITE" id="PS50293">
    <property type="entry name" value="TPR_REGION"/>
    <property type="match status" value="5"/>
</dbReference>
<proteinExistence type="predicted"/>
<feature type="repeat" description="TPR" evidence="1">
    <location>
        <begin position="208"/>
        <end position="241"/>
    </location>
</feature>
<feature type="repeat" description="TPR" evidence="1">
    <location>
        <begin position="328"/>
        <end position="361"/>
    </location>
</feature>
<dbReference type="AlphaFoldDB" id="A0A073CKH3"/>
<keyword evidence="2" id="KW-0472">Membrane</keyword>
<evidence type="ECO:0000313" key="4">
    <source>
        <dbReference type="EMBL" id="KEI68218.1"/>
    </source>
</evidence>
<dbReference type="InterPro" id="IPR011990">
    <property type="entry name" value="TPR-like_helical_dom_sf"/>
</dbReference>
<dbReference type="eggNOG" id="COG0457">
    <property type="taxonomic scope" value="Bacteria"/>
</dbReference>
<evidence type="ECO:0000313" key="5">
    <source>
        <dbReference type="Proteomes" id="UP000027395"/>
    </source>
</evidence>
<dbReference type="SUPFAM" id="SSF48452">
    <property type="entry name" value="TPR-like"/>
    <property type="match status" value="3"/>
</dbReference>
<evidence type="ECO:0000256" key="1">
    <source>
        <dbReference type="PROSITE-ProRule" id="PRU00339"/>
    </source>
</evidence>
<evidence type="ECO:0000256" key="2">
    <source>
        <dbReference type="SAM" id="Phobius"/>
    </source>
</evidence>
<reference evidence="4 5" key="1">
    <citation type="journal article" date="2014" name="Appl. Environ. Microbiol.">
        <title>Elucidation of insertion elements encoded on plasmids and in vitro construction of shuttle vectors from the toxic cyanobacterium Planktothrix.</title>
        <authorList>
            <person name="Christiansen G."/>
            <person name="Goesmann A."/>
            <person name="Kurmayer R."/>
        </authorList>
    </citation>
    <scope>NUCLEOTIDE SEQUENCE [LARGE SCALE GENOMIC DNA]</scope>
    <source>
        <strain evidence="4 5">NIVA-CYA 126/8</strain>
    </source>
</reference>
<organism evidence="4 5">
    <name type="scientific">Planktothrix agardhii (strain NIVA-CYA 126/8)</name>
    <dbReference type="NCBI Taxonomy" id="388467"/>
    <lineage>
        <taxon>Bacteria</taxon>
        <taxon>Bacillati</taxon>
        <taxon>Cyanobacteriota</taxon>
        <taxon>Cyanophyceae</taxon>
        <taxon>Oscillatoriophycideae</taxon>
        <taxon>Oscillatoriales</taxon>
        <taxon>Microcoleaceae</taxon>
        <taxon>Planktothrix</taxon>
    </lineage>
</organism>
<feature type="repeat" description="TPR" evidence="1">
    <location>
        <begin position="288"/>
        <end position="321"/>
    </location>
</feature>
<dbReference type="InterPro" id="IPR024983">
    <property type="entry name" value="CHAT_dom"/>
</dbReference>
<name>A0A073CKH3_PLAA1</name>
<protein>
    <recommendedName>
        <fullName evidence="3">CHAT domain-containing protein</fullName>
    </recommendedName>
</protein>
<dbReference type="HOGENOM" id="CLU_002404_0_1_3"/>
<dbReference type="InterPro" id="IPR019734">
    <property type="entry name" value="TPR_rpt"/>
</dbReference>
<dbReference type="SMART" id="SM00028">
    <property type="entry name" value="TPR"/>
    <property type="match status" value="8"/>
</dbReference>
<accession>A0A073CKH3</accession>
<keyword evidence="2" id="KW-0812">Transmembrane</keyword>
<feature type="domain" description="CHAT" evidence="3">
    <location>
        <begin position="652"/>
        <end position="964"/>
    </location>
</feature>
<dbReference type="STRING" id="388467.A19Y_3447"/>
<dbReference type="EMBL" id="CM002803">
    <property type="protein sequence ID" value="KEI68218.1"/>
    <property type="molecule type" value="Genomic_DNA"/>
</dbReference>
<dbReference type="PANTHER" id="PTHR10098">
    <property type="entry name" value="RAPSYN-RELATED"/>
    <property type="match status" value="1"/>
</dbReference>
<keyword evidence="5" id="KW-1185">Reference proteome</keyword>
<dbReference type="Pfam" id="PF13424">
    <property type="entry name" value="TPR_12"/>
    <property type="match status" value="3"/>
</dbReference>
<sequence>MQIRGRGKKMEIKTSQNKLVFAFLKGVSVSGIIGVALLSESGMATPKPSETEFLLTISNHQPTELKKPGFLPQTLIAQNSSNPQADKLLQEGLELFQQGTAESLRQALEKWQAARQLYHAAGDTGKKALTLLVIGRINDSLGEKQQALDYYKQALPLSRAVGYRRMEATTLNNIGLVYDSLGEKQQALDYYNQALPLSRAVGDRRMEATTLNNIGLVYDSLGEKQQALDYYNQALPLSRAVGDRRMEATTLSNIGAVYDSLGEKQQALDYYNQALPLSRAVGDRRMEATTLNNIGLVYDSLGEKQQALDYYNQALPLSRAVGDRRGEAATLNNIGNVYNSLGEKQQALDYYNQALPLLRAVGDRRGEATTLNNIGLVYDSLGEKQKALDYYNQALPLLRAVGDRRMEATTLYNFAILKRNQGNLSEALTDIETARTIVEDLRTKIGSQELRQSFFATVQDGYKFYIDLLMQLHQQNPQKGYDALAFHASERSRARSLVELLTEAGANIRQGVDPKLLEQEQNLLQQLNTVEYQRYQLTQGQYTETQIDELKAKSQAFSNQLNQLQTQIRLTSPRYAALKYPQPLNLPEVQQLLDEDTLLLQYSLGEERSFLWAVTKNSITSYVLPKQSEIEEIAQPWREMNESTSVESGLPLSEILLKPVASQLGNKRLLIVGDGVLQYIPFAALPILSQPNTPLLVEHEIVTAPSTSTIAIQREKLQNRPTVAKTVAVLADPVFSLNDSRVTRNAPQQNPQTLNNLALTRAARNLGIGEGAKTYGRLEYTRTEAEKIIALVPENQRLQALDFQASLEQAKNPNLSEYQIVHFATHGLLDSVNPELSGVVLSLFNQQGQAEDGFLRIQDIFNLNLPAELVVLSACQTGLGKDTKGEGLVGMTRGFMYAGARRVIVSLWSVNDASTSELMTKFYQKMLQGEENPIHALRQTQLEMWKSEEWQSPYYWGAFTVQGDWR</sequence>
<dbReference type="PATRIC" id="fig|388467.6.peg.3393"/>
<dbReference type="PANTHER" id="PTHR10098:SF108">
    <property type="entry name" value="TETRATRICOPEPTIDE REPEAT PROTEIN 28"/>
    <property type="match status" value="1"/>
</dbReference>
<dbReference type="Proteomes" id="UP000027395">
    <property type="component" value="Chromosome"/>
</dbReference>
<dbReference type="eggNOG" id="COG4995">
    <property type="taxonomic scope" value="Bacteria"/>
</dbReference>
<dbReference type="Gene3D" id="1.25.40.10">
    <property type="entry name" value="Tetratricopeptide repeat domain"/>
    <property type="match status" value="2"/>
</dbReference>
<dbReference type="Pfam" id="PF13181">
    <property type="entry name" value="TPR_8"/>
    <property type="match status" value="1"/>
</dbReference>
<keyword evidence="2" id="KW-1133">Transmembrane helix</keyword>
<feature type="repeat" description="TPR" evidence="1">
    <location>
        <begin position="168"/>
        <end position="201"/>
    </location>
</feature>
<feature type="transmembrane region" description="Helical" evidence="2">
    <location>
        <begin position="20"/>
        <end position="39"/>
    </location>
</feature>
<feature type="repeat" description="TPR" evidence="1">
    <location>
        <begin position="368"/>
        <end position="401"/>
    </location>
</feature>